<proteinExistence type="predicted"/>
<dbReference type="EMBL" id="VDEP01000238">
    <property type="protein sequence ID" value="KAA1121436.1"/>
    <property type="molecule type" value="Genomic_DNA"/>
</dbReference>
<accession>A0A5B0R6Z0</accession>
<comment type="caution">
    <text evidence="2">The sequence shown here is derived from an EMBL/GenBank/DDBJ whole genome shotgun (WGS) entry which is preliminary data.</text>
</comment>
<protein>
    <submittedName>
        <fullName evidence="2">Uncharacterized protein</fullName>
    </submittedName>
</protein>
<organism evidence="2 3">
    <name type="scientific">Puccinia graminis f. sp. tritici</name>
    <dbReference type="NCBI Taxonomy" id="56615"/>
    <lineage>
        <taxon>Eukaryota</taxon>
        <taxon>Fungi</taxon>
        <taxon>Dikarya</taxon>
        <taxon>Basidiomycota</taxon>
        <taxon>Pucciniomycotina</taxon>
        <taxon>Pucciniomycetes</taxon>
        <taxon>Pucciniales</taxon>
        <taxon>Pucciniaceae</taxon>
        <taxon>Puccinia</taxon>
    </lineage>
</organism>
<feature type="chain" id="PRO_5022742407" evidence="1">
    <location>
        <begin position="21"/>
        <end position="218"/>
    </location>
</feature>
<evidence type="ECO:0000313" key="3">
    <source>
        <dbReference type="Proteomes" id="UP000325313"/>
    </source>
</evidence>
<feature type="signal peptide" evidence="1">
    <location>
        <begin position="1"/>
        <end position="20"/>
    </location>
</feature>
<keyword evidence="1" id="KW-0732">Signal</keyword>
<dbReference type="AlphaFoldDB" id="A0A5B0R6Z0"/>
<evidence type="ECO:0000313" key="2">
    <source>
        <dbReference type="EMBL" id="KAA1121436.1"/>
    </source>
</evidence>
<reference evidence="2 3" key="1">
    <citation type="submission" date="2019-05" db="EMBL/GenBank/DDBJ databases">
        <title>Emergence of the Ug99 lineage of the wheat stem rust pathogen through somatic hybridization.</title>
        <authorList>
            <person name="Li F."/>
            <person name="Upadhyaya N.M."/>
            <person name="Sperschneider J."/>
            <person name="Matny O."/>
            <person name="Nguyen-Phuc H."/>
            <person name="Mago R."/>
            <person name="Raley C."/>
            <person name="Miller M.E."/>
            <person name="Silverstein K.A.T."/>
            <person name="Henningsen E."/>
            <person name="Hirsch C.D."/>
            <person name="Visser B."/>
            <person name="Pretorius Z.A."/>
            <person name="Steffenson B.J."/>
            <person name="Schwessinger B."/>
            <person name="Dodds P.N."/>
            <person name="Figueroa M."/>
        </authorList>
    </citation>
    <scope>NUCLEOTIDE SEQUENCE [LARGE SCALE GENOMIC DNA]</scope>
    <source>
        <strain evidence="2 3">Ug99</strain>
    </source>
</reference>
<dbReference type="Proteomes" id="UP000325313">
    <property type="component" value="Unassembled WGS sequence"/>
</dbReference>
<evidence type="ECO:0000256" key="1">
    <source>
        <dbReference type="SAM" id="SignalP"/>
    </source>
</evidence>
<name>A0A5B0R6Z0_PUCGR</name>
<sequence length="218" mass="24474">MLLNQILVSLQLLVYHGISAHPLSFSKSLARRETLFIDRGFNHNRLTRRAPMEAVSQGVRDVMGGSKLTRSAPVKIQREGEELEETVKVFNSKLASYAFHFQKADHKHVLTLKASQGNQNPENQKHIDARVNGMRQMVQNLNIDEINKREAQKVAEGFAYKNNKGKETPKVIEPSSESYVMWAPGSQAGSPKIVAVSNEKAALRSLRGRLKAKLKDLF</sequence>
<gene>
    <name evidence="2" type="ORF">PGTUg99_025757</name>
</gene>